<dbReference type="PANTHER" id="PTHR11730">
    <property type="entry name" value="AMMONIUM TRANSPORTER"/>
    <property type="match status" value="1"/>
</dbReference>
<reference evidence="6" key="1">
    <citation type="submission" date="2021-02" db="EMBL/GenBank/DDBJ databases">
        <authorList>
            <person name="Nowell W R."/>
        </authorList>
    </citation>
    <scope>NUCLEOTIDE SEQUENCE</scope>
</reference>
<dbReference type="PANTHER" id="PTHR11730:SF60">
    <property type="entry name" value="RH50, ISOFORM D"/>
    <property type="match status" value="1"/>
</dbReference>
<organism evidence="6 7">
    <name type="scientific">Adineta steineri</name>
    <dbReference type="NCBI Taxonomy" id="433720"/>
    <lineage>
        <taxon>Eukaryota</taxon>
        <taxon>Metazoa</taxon>
        <taxon>Spiralia</taxon>
        <taxon>Gnathifera</taxon>
        <taxon>Rotifera</taxon>
        <taxon>Eurotatoria</taxon>
        <taxon>Bdelloidea</taxon>
        <taxon>Adinetida</taxon>
        <taxon>Adinetidae</taxon>
        <taxon>Adineta</taxon>
    </lineage>
</organism>
<dbReference type="InterPro" id="IPR024041">
    <property type="entry name" value="NH4_transpt_AmtB-like_dom"/>
</dbReference>
<gene>
    <name evidence="6" type="ORF">IZO911_LOCUS921</name>
</gene>
<dbReference type="GO" id="GO:0097272">
    <property type="term" value="P:ammonium homeostasis"/>
    <property type="evidence" value="ECO:0007669"/>
    <property type="project" value="TreeGrafter"/>
</dbReference>
<accession>A0A813M7Y8</accession>
<dbReference type="Gene3D" id="1.10.3430.10">
    <property type="entry name" value="Ammonium transporter AmtB like domains"/>
    <property type="match status" value="1"/>
</dbReference>
<protein>
    <recommendedName>
        <fullName evidence="5">Ammonium transporter AmtB-like domain-containing protein</fullName>
    </recommendedName>
</protein>
<dbReference type="InterPro" id="IPR029020">
    <property type="entry name" value="Ammonium/urea_transptr"/>
</dbReference>
<dbReference type="GO" id="GO:0008519">
    <property type="term" value="F:ammonium channel activity"/>
    <property type="evidence" value="ECO:0007669"/>
    <property type="project" value="InterPro"/>
</dbReference>
<evidence type="ECO:0000256" key="2">
    <source>
        <dbReference type="ARBA" id="ARBA00022692"/>
    </source>
</evidence>
<keyword evidence="4" id="KW-0472">Membrane</keyword>
<comment type="subcellular location">
    <subcellularLocation>
        <location evidence="1">Membrane</location>
        <topology evidence="1">Multi-pass membrane protein</topology>
    </subcellularLocation>
</comment>
<evidence type="ECO:0000256" key="1">
    <source>
        <dbReference type="ARBA" id="ARBA00004141"/>
    </source>
</evidence>
<evidence type="ECO:0000256" key="4">
    <source>
        <dbReference type="ARBA" id="ARBA00023136"/>
    </source>
</evidence>
<evidence type="ECO:0000313" key="6">
    <source>
        <dbReference type="EMBL" id="CAF0715489.1"/>
    </source>
</evidence>
<dbReference type="SUPFAM" id="SSF111352">
    <property type="entry name" value="Ammonium transporter"/>
    <property type="match status" value="1"/>
</dbReference>
<sequence length="148" mass="16400">MVIATLAGMISVLGFEYLLPILKRIRIHDTCGVNNLHEMSGIAGVIVASIDIRSGYFNHLTDQCLSSGISRSNSTQSAYQAAALRLTLDMGIIGGLITGVILRIPIFAQKDNDFDDEENWRLPENVHEIFPRNNSYADTSKYHSPTYL</sequence>
<name>A0A813M7Y8_9BILA</name>
<feature type="domain" description="Ammonium transporter AmtB-like" evidence="5">
    <location>
        <begin position="1"/>
        <end position="111"/>
    </location>
</feature>
<dbReference type="Pfam" id="PF00909">
    <property type="entry name" value="Ammonium_transp"/>
    <property type="match status" value="1"/>
</dbReference>
<evidence type="ECO:0000259" key="5">
    <source>
        <dbReference type="Pfam" id="PF00909"/>
    </source>
</evidence>
<evidence type="ECO:0000313" key="7">
    <source>
        <dbReference type="Proteomes" id="UP000663860"/>
    </source>
</evidence>
<keyword evidence="3" id="KW-1133">Transmembrane helix</keyword>
<proteinExistence type="predicted"/>
<comment type="caution">
    <text evidence="6">The sequence shown here is derived from an EMBL/GenBank/DDBJ whole genome shotgun (WGS) entry which is preliminary data.</text>
</comment>
<dbReference type="Proteomes" id="UP000663860">
    <property type="component" value="Unassembled WGS sequence"/>
</dbReference>
<dbReference type="EMBL" id="CAJNOE010000004">
    <property type="protein sequence ID" value="CAF0715489.1"/>
    <property type="molecule type" value="Genomic_DNA"/>
</dbReference>
<dbReference type="GO" id="GO:0005886">
    <property type="term" value="C:plasma membrane"/>
    <property type="evidence" value="ECO:0007669"/>
    <property type="project" value="TreeGrafter"/>
</dbReference>
<evidence type="ECO:0000256" key="3">
    <source>
        <dbReference type="ARBA" id="ARBA00022989"/>
    </source>
</evidence>
<keyword evidence="2" id="KW-0812">Transmembrane</keyword>
<dbReference type="AlphaFoldDB" id="A0A813M7Y8"/>